<dbReference type="AlphaFoldDB" id="A0A126V3K0"/>
<keyword evidence="2" id="KW-0663">Pyridoxal phosphate</keyword>
<evidence type="ECO:0000313" key="8">
    <source>
        <dbReference type="Proteomes" id="UP000070371"/>
    </source>
</evidence>
<keyword evidence="3" id="KW-0805">Transcription regulation</keyword>
<dbReference type="InterPro" id="IPR036388">
    <property type="entry name" value="WH-like_DNA-bd_sf"/>
</dbReference>
<dbReference type="InterPro" id="IPR036390">
    <property type="entry name" value="WH_DNA-bd_sf"/>
</dbReference>
<organism evidence="7 8">
    <name type="scientific">Falsihalocynthiibacter arcticus</name>
    <dbReference type="NCBI Taxonomy" id="1579316"/>
    <lineage>
        <taxon>Bacteria</taxon>
        <taxon>Pseudomonadati</taxon>
        <taxon>Pseudomonadota</taxon>
        <taxon>Alphaproteobacteria</taxon>
        <taxon>Rhodobacterales</taxon>
        <taxon>Roseobacteraceae</taxon>
        <taxon>Falsihalocynthiibacter</taxon>
    </lineage>
</organism>
<dbReference type="InterPro" id="IPR015424">
    <property type="entry name" value="PyrdxlP-dep_Trfase"/>
</dbReference>
<keyword evidence="5" id="KW-0804">Transcription</keyword>
<protein>
    <submittedName>
        <fullName evidence="7">GntR family transcriptional regulator</fullName>
    </submittedName>
</protein>
<keyword evidence="4" id="KW-0238">DNA-binding</keyword>
<evidence type="ECO:0000256" key="2">
    <source>
        <dbReference type="ARBA" id="ARBA00022898"/>
    </source>
</evidence>
<dbReference type="InterPro" id="IPR051446">
    <property type="entry name" value="HTH_trans_reg/aminotransferase"/>
</dbReference>
<name>A0A126V3K0_9RHOB</name>
<dbReference type="PANTHER" id="PTHR46577:SF1">
    <property type="entry name" value="HTH-TYPE TRANSCRIPTIONAL REGULATORY PROTEIN GABR"/>
    <property type="match status" value="1"/>
</dbReference>
<evidence type="ECO:0000256" key="1">
    <source>
        <dbReference type="ARBA" id="ARBA00005384"/>
    </source>
</evidence>
<feature type="domain" description="HTH gntR-type" evidence="6">
    <location>
        <begin position="14"/>
        <end position="82"/>
    </location>
</feature>
<dbReference type="SUPFAM" id="SSF53383">
    <property type="entry name" value="PLP-dependent transferases"/>
    <property type="match status" value="1"/>
</dbReference>
<dbReference type="PROSITE" id="PS50949">
    <property type="entry name" value="HTH_GNTR"/>
    <property type="match status" value="1"/>
</dbReference>
<dbReference type="SUPFAM" id="SSF46785">
    <property type="entry name" value="Winged helix' DNA-binding domain"/>
    <property type="match status" value="1"/>
</dbReference>
<dbReference type="EMBL" id="CP014327">
    <property type="protein sequence ID" value="AML52727.1"/>
    <property type="molecule type" value="Genomic_DNA"/>
</dbReference>
<evidence type="ECO:0000256" key="3">
    <source>
        <dbReference type="ARBA" id="ARBA00023015"/>
    </source>
</evidence>
<dbReference type="PANTHER" id="PTHR46577">
    <property type="entry name" value="HTH-TYPE TRANSCRIPTIONAL REGULATORY PROTEIN GABR"/>
    <property type="match status" value="1"/>
</dbReference>
<dbReference type="SMART" id="SM00345">
    <property type="entry name" value="HTH_GNTR"/>
    <property type="match status" value="1"/>
</dbReference>
<evidence type="ECO:0000259" key="6">
    <source>
        <dbReference type="PROSITE" id="PS50949"/>
    </source>
</evidence>
<dbReference type="GO" id="GO:0030170">
    <property type="term" value="F:pyridoxal phosphate binding"/>
    <property type="evidence" value="ECO:0007669"/>
    <property type="project" value="InterPro"/>
</dbReference>
<dbReference type="Pfam" id="PF00155">
    <property type="entry name" value="Aminotran_1_2"/>
    <property type="match status" value="1"/>
</dbReference>
<evidence type="ECO:0000256" key="4">
    <source>
        <dbReference type="ARBA" id="ARBA00023125"/>
    </source>
</evidence>
<dbReference type="InterPro" id="IPR015421">
    <property type="entry name" value="PyrdxlP-dep_Trfase_major"/>
</dbReference>
<accession>A0A126V3K0</accession>
<dbReference type="GO" id="GO:0003677">
    <property type="term" value="F:DNA binding"/>
    <property type="evidence" value="ECO:0007669"/>
    <property type="project" value="UniProtKB-KW"/>
</dbReference>
<evidence type="ECO:0000256" key="5">
    <source>
        <dbReference type="ARBA" id="ARBA00023163"/>
    </source>
</evidence>
<dbReference type="CDD" id="cd07377">
    <property type="entry name" value="WHTH_GntR"/>
    <property type="match status" value="1"/>
</dbReference>
<reference evidence="7 8" key="1">
    <citation type="submission" date="2016-02" db="EMBL/GenBank/DDBJ databases">
        <title>Complete genome sequence of Halocynthiibacter arcticus PAMC 20958t from arctic marine sediment.</title>
        <authorList>
            <person name="Lee Y.M."/>
            <person name="Baek K."/>
            <person name="Lee H.K."/>
            <person name="Shin S.C."/>
        </authorList>
    </citation>
    <scope>NUCLEOTIDE SEQUENCE [LARGE SCALE GENOMIC DNA]</scope>
    <source>
        <strain evidence="7">PAMC 20958</strain>
    </source>
</reference>
<dbReference type="InterPro" id="IPR004839">
    <property type="entry name" value="Aminotransferase_I/II_large"/>
</dbReference>
<dbReference type="GO" id="GO:0003700">
    <property type="term" value="F:DNA-binding transcription factor activity"/>
    <property type="evidence" value="ECO:0007669"/>
    <property type="project" value="InterPro"/>
</dbReference>
<dbReference type="OrthoDB" id="9804020at2"/>
<sequence length="463" mass="50636">MNTIWFPDLSASDGPKYKTLTSSIRDAVAMRHLKKGERLPPVRDLAWELKITPGTVARAYRKLVEDGVLQAAVGRGTFVADRTSAHVFESDPLINALQESTVDFRGCRVSDVGQGEIVKEALIRVASRAGNRYVDYPTAATDRAARAAVCHWIGPDHVGRIEPDDVVLGLGAQNCSILALQSILRGAHPVIMTEQLTYPGVRRAAQLLRAEIVGLKMDSHGICPDSFEEAARMHGGKVLLTSAEVHSPTTINTPLERKLELADIARRHDIQIIEDDCHRIDTPKALSYRAIAPDLAWYIGSLTKSVAASLRFGFIVPPTGAAPLTLQVAQSSFYGLPQPILDVCEELILSGAASEVRKKVVQSCQERVHQTVNVLGQWDIRWRPDAPFIWLKMPRGWRGSSFAVACKSRGIRVKPADEFALPDGDSPNAVRLAVNATGNDEARLAALGQINQILQHPEQDAEI</sequence>
<dbReference type="Gene3D" id="1.10.10.10">
    <property type="entry name" value="Winged helix-like DNA-binding domain superfamily/Winged helix DNA-binding domain"/>
    <property type="match status" value="1"/>
</dbReference>
<dbReference type="InterPro" id="IPR000524">
    <property type="entry name" value="Tscrpt_reg_HTH_GntR"/>
</dbReference>
<keyword evidence="8" id="KW-1185">Reference proteome</keyword>
<evidence type="ECO:0000313" key="7">
    <source>
        <dbReference type="EMBL" id="AML52727.1"/>
    </source>
</evidence>
<dbReference type="CDD" id="cd00609">
    <property type="entry name" value="AAT_like"/>
    <property type="match status" value="1"/>
</dbReference>
<dbReference type="Proteomes" id="UP000070371">
    <property type="component" value="Chromosome"/>
</dbReference>
<dbReference type="RefSeq" id="WP_039003528.1">
    <property type="nucleotide sequence ID" value="NZ_CP014327.1"/>
</dbReference>
<dbReference type="Gene3D" id="3.40.640.10">
    <property type="entry name" value="Type I PLP-dependent aspartate aminotransferase-like (Major domain)"/>
    <property type="match status" value="1"/>
</dbReference>
<proteinExistence type="inferred from homology"/>
<gene>
    <name evidence="7" type="ORF">RC74_16955</name>
</gene>
<dbReference type="KEGG" id="hat:RC74_16955"/>
<dbReference type="STRING" id="1579316.RC74_16955"/>
<dbReference type="Pfam" id="PF00392">
    <property type="entry name" value="GntR"/>
    <property type="match status" value="1"/>
</dbReference>
<comment type="similarity">
    <text evidence="1">In the C-terminal section; belongs to the class-I pyridoxal-phosphate-dependent aminotransferase family.</text>
</comment>